<dbReference type="OrthoDB" id="10887at10239"/>
<dbReference type="GO" id="GO:0019028">
    <property type="term" value="C:viral capsid"/>
    <property type="evidence" value="ECO:0007669"/>
    <property type="project" value="UniProtKB-KW"/>
</dbReference>
<dbReference type="InterPro" id="IPR002679">
    <property type="entry name" value="Closter_coat"/>
</dbReference>
<proteinExistence type="predicted"/>
<protein>
    <submittedName>
        <fullName evidence="5">p77</fullName>
    </submittedName>
</protein>
<dbReference type="GeneID" id="5076825"/>
<dbReference type="EMBL" id="AY776335">
    <property type="protein sequence ID" value="AAV40971.1"/>
    <property type="molecule type" value="Genomic_RNA"/>
</dbReference>
<evidence type="ECO:0000313" key="5">
    <source>
        <dbReference type="EMBL" id="AAV40971.1"/>
    </source>
</evidence>
<evidence type="ECO:0000313" key="6">
    <source>
        <dbReference type="Proteomes" id="UP000201450"/>
    </source>
</evidence>
<dbReference type="Pfam" id="PF01785">
    <property type="entry name" value="Closter_coat"/>
    <property type="match status" value="1"/>
</dbReference>
<sequence>MSHKSQETYELSTDDNDSSIESRDLELRDVNAYYYQTLDFKVETLTSLDFNFQYHKVLPPLKSSFYVKFNTQNGSILYTLSLRDSTLHSIQNVGNVDPSVKYQIHVAPRRNYPGASIKYKIAKSQSEYSVSVNDWKCYSITGVSSIISIEAVIVFPINDLDIDKTKSLTCNRLEVSDYLKDLRVNTLNHTDHSKRCMLLLDNGRTSIIMKEIGVVRLQDGFDVNKLNISVIKEVIPDELPDIVNGTVEDSVDPYVILSEDYDVCKTSFKSCDVSCKFRFFKSDFLKQIVRLSYGDNLARISLSVERDLNSADNRVRIHYNKHNKGAYLEDSFKYVDESPGGNEENSITFGLSLKENDVIDLRINNRIFRSVRLKISTFQLSFNIELQLRSSMIKSYKHLPVKSITGLGSLDKVIVDDKHQNHQLKIFKETGTKIYLKHDTRKSKIDVYQIKSVKDIFDDNSKVVEVTEIIEEDGKTTSSSSNSNSILPVEPSLSKNFVRSSTSILSQKRDEEIFNRAKKFYVDVGVPPEDVELLIFQMAVSFCTSKNSMGDSSSALFWKTRDGNISKFLKSSHSRLLNSMAKTPCNVERILMRNRSEKILSLLRSKRLEWPFNQAIRRGLKPEYAYMACDFLDLKNLQLTEGEQLAITSVSMYSNLRNKHKRTIVNVNQIS</sequence>
<reference evidence="5 6" key="2">
    <citation type="journal article" date="2006" name="Virus Res.">
        <title>Nucleotide sequence of Blackberry yellow vein associated virus, a novel member of the Closteroviridae.</title>
        <authorList>
            <person name="Tzanetakis I.E."/>
            <person name="Susaimuthu J."/>
            <person name="Gergerich R.C."/>
            <person name="Martin R.R."/>
        </authorList>
    </citation>
    <scope>NUCLEOTIDE SEQUENCE [LARGE SCALE GENOMIC DNA]</scope>
</reference>
<keyword evidence="2" id="KW-0167">Capsid protein</keyword>
<reference evidence="5 6" key="1">
    <citation type="journal article" date="2005" name="J. Virol. Methods">
        <title>The use of reverse transcriptase for efficient first- and second-strand cDNA synthesis from single- and double-stranded RNA templates.</title>
        <authorList>
            <person name="Tzanetakis I.E."/>
            <person name="Keller K.E."/>
            <person name="Martin R.R."/>
        </authorList>
    </citation>
    <scope>NUCLEOTIDE SEQUENCE [LARGE SCALE GENOMIC DNA]</scope>
</reference>
<name>Q5ICV7_9CLOS</name>
<feature type="region of interest" description="Disordered" evidence="4">
    <location>
        <begin position="1"/>
        <end position="20"/>
    </location>
</feature>
<evidence type="ECO:0000256" key="3">
    <source>
        <dbReference type="ARBA" id="ARBA00022844"/>
    </source>
</evidence>
<evidence type="ECO:0000256" key="4">
    <source>
        <dbReference type="SAM" id="MobiDB-lite"/>
    </source>
</evidence>
<accession>Q5ICV7</accession>
<keyword evidence="3" id="KW-0946">Virion</keyword>
<dbReference type="Proteomes" id="UP000201450">
    <property type="component" value="Genome"/>
</dbReference>
<evidence type="ECO:0000256" key="2">
    <source>
        <dbReference type="ARBA" id="ARBA00022561"/>
    </source>
</evidence>
<evidence type="ECO:0000256" key="1">
    <source>
        <dbReference type="ARBA" id="ARBA00004328"/>
    </source>
</evidence>
<organism evidence="5 6">
    <name type="scientific">Blackberry yellow vein-associated virus</name>
    <dbReference type="NCBI Taxonomy" id="404196"/>
    <lineage>
        <taxon>Viruses</taxon>
        <taxon>Riboviria</taxon>
        <taxon>Orthornavirae</taxon>
        <taxon>Kitrinoviricota</taxon>
        <taxon>Alsuviricetes</taxon>
        <taxon>Martellivirales</taxon>
        <taxon>Closteroviridae</taxon>
        <taxon>Crinivirus</taxon>
        <taxon>Crinivirus rubi</taxon>
    </lineage>
</organism>
<dbReference type="KEGG" id="vg:5076825"/>
<keyword evidence="6" id="KW-1185">Reference proteome</keyword>
<dbReference type="RefSeq" id="YP_227365.1">
    <property type="nucleotide sequence ID" value="NC_006963.2"/>
</dbReference>
<comment type="subcellular location">
    <subcellularLocation>
        <location evidence="1">Virion</location>
    </subcellularLocation>
</comment>